<evidence type="ECO:0000313" key="3">
    <source>
        <dbReference type="Proteomes" id="UP000193926"/>
    </source>
</evidence>
<dbReference type="RefSeq" id="WP_085641557.1">
    <property type="nucleotide sequence ID" value="NZ_JFKC01000041.1"/>
</dbReference>
<feature type="chain" id="PRO_5010873555" evidence="1">
    <location>
        <begin position="26"/>
        <end position="167"/>
    </location>
</feature>
<protein>
    <submittedName>
        <fullName evidence="2">Uncharacterized protein</fullName>
    </submittedName>
</protein>
<evidence type="ECO:0000256" key="1">
    <source>
        <dbReference type="SAM" id="SignalP"/>
    </source>
</evidence>
<accession>A0A1X4N959</accession>
<feature type="signal peptide" evidence="1">
    <location>
        <begin position="1"/>
        <end position="25"/>
    </location>
</feature>
<dbReference type="OrthoDB" id="7845248at2"/>
<dbReference type="EMBL" id="JFKC01000041">
    <property type="protein sequence ID" value="OSQ42890.1"/>
    <property type="molecule type" value="Genomic_DNA"/>
</dbReference>
<evidence type="ECO:0000313" key="2">
    <source>
        <dbReference type="EMBL" id="OSQ42890.1"/>
    </source>
</evidence>
<organism evidence="2 3">
    <name type="scientific">Marivita geojedonensis</name>
    <dbReference type="NCBI Taxonomy" id="1123756"/>
    <lineage>
        <taxon>Bacteria</taxon>
        <taxon>Pseudomonadati</taxon>
        <taxon>Pseudomonadota</taxon>
        <taxon>Alphaproteobacteria</taxon>
        <taxon>Rhodobacterales</taxon>
        <taxon>Roseobacteraceae</taxon>
        <taxon>Marivita</taxon>
    </lineage>
</organism>
<dbReference type="Proteomes" id="UP000193926">
    <property type="component" value="Unassembled WGS sequence"/>
</dbReference>
<dbReference type="STRING" id="1123756.MGEO_20160"/>
<keyword evidence="3" id="KW-1185">Reference proteome</keyword>
<keyword evidence="1" id="KW-0732">Signal</keyword>
<dbReference type="AlphaFoldDB" id="A0A1X4N959"/>
<sequence>MSFLTKPMVGASLLAASFVPSIAGASDSLEALLGGSVVQCTGAMAWSEIGTADDLNVEPMRIAARDSADANGLAIFLGQEDIMQNNVWSCVDGLCTASVAATGNSITTNTLQLRKELDLPGGEAVYQAIALFMIFVPGEDAFEVEGTSGQGAFLCDGTLPAGVVASP</sequence>
<comment type="caution">
    <text evidence="2">The sequence shown here is derived from an EMBL/GenBank/DDBJ whole genome shotgun (WGS) entry which is preliminary data.</text>
</comment>
<gene>
    <name evidence="2" type="ORF">MGEO_20160</name>
</gene>
<proteinExistence type="predicted"/>
<reference evidence="2 3" key="1">
    <citation type="submission" date="2014-03" db="EMBL/GenBank/DDBJ databases">
        <title>The draft genome sequence of Marivita geojedonensis KCTC 23882.</title>
        <authorList>
            <person name="Lai Q."/>
            <person name="Shao Z."/>
        </authorList>
    </citation>
    <scope>NUCLEOTIDE SEQUENCE [LARGE SCALE GENOMIC DNA]</scope>
    <source>
        <strain evidence="2 3">DPG-138</strain>
    </source>
</reference>
<name>A0A1X4N959_9RHOB</name>